<accession>A0A7I8L7F4</accession>
<evidence type="ECO:0000256" key="1">
    <source>
        <dbReference type="SAM" id="Coils"/>
    </source>
</evidence>
<sequence length="174" mass="18535">MGEERFPWAGKRKQELGREGQKHLEETIAAAFQILSSMNDELCNSALWATPPGGGAAHAGANGDAFSDHTGHHPESGPPGGGGGALDDARLRYKSAISSLRAVLAAIPTSQEVASVGNNTAEAMADQDEVERLEARASALRKELAVKNKHVKVLIDQLRELITDISTWQSPCEL</sequence>
<organism evidence="3 4">
    <name type="scientific">Spirodela intermedia</name>
    <name type="common">Intermediate duckweed</name>
    <dbReference type="NCBI Taxonomy" id="51605"/>
    <lineage>
        <taxon>Eukaryota</taxon>
        <taxon>Viridiplantae</taxon>
        <taxon>Streptophyta</taxon>
        <taxon>Embryophyta</taxon>
        <taxon>Tracheophyta</taxon>
        <taxon>Spermatophyta</taxon>
        <taxon>Magnoliopsida</taxon>
        <taxon>Liliopsida</taxon>
        <taxon>Araceae</taxon>
        <taxon>Lemnoideae</taxon>
        <taxon>Spirodela</taxon>
    </lineage>
</organism>
<dbReference type="AlphaFoldDB" id="A0A7I8L7F4"/>
<feature type="compositionally biased region" description="Basic and acidic residues" evidence="2">
    <location>
        <begin position="66"/>
        <end position="75"/>
    </location>
</feature>
<dbReference type="OrthoDB" id="532289at2759"/>
<feature type="region of interest" description="Disordered" evidence="2">
    <location>
        <begin position="55"/>
        <end position="87"/>
    </location>
</feature>
<dbReference type="EMBL" id="LR746274">
    <property type="protein sequence ID" value="CAA7405195.1"/>
    <property type="molecule type" value="Genomic_DNA"/>
</dbReference>
<evidence type="ECO:0000313" key="4">
    <source>
        <dbReference type="Proteomes" id="UP000663760"/>
    </source>
</evidence>
<dbReference type="PANTHER" id="PTHR36406">
    <property type="entry name" value="MEDIATOR OF RNA POLYMERASE II TRANSCRIPTION SUBUNIT 30"/>
    <property type="match status" value="1"/>
</dbReference>
<keyword evidence="4" id="KW-1185">Reference proteome</keyword>
<keyword evidence="1" id="KW-0175">Coiled coil</keyword>
<dbReference type="InterPro" id="IPR034568">
    <property type="entry name" value="MED30"/>
</dbReference>
<evidence type="ECO:0000256" key="2">
    <source>
        <dbReference type="SAM" id="MobiDB-lite"/>
    </source>
</evidence>
<reference evidence="3" key="1">
    <citation type="submission" date="2020-02" db="EMBL/GenBank/DDBJ databases">
        <authorList>
            <person name="Scholz U."/>
            <person name="Mascher M."/>
            <person name="Fiebig A."/>
        </authorList>
    </citation>
    <scope>NUCLEOTIDE SEQUENCE</scope>
</reference>
<dbReference type="GO" id="GO:0016592">
    <property type="term" value="C:mediator complex"/>
    <property type="evidence" value="ECO:0007669"/>
    <property type="project" value="InterPro"/>
</dbReference>
<gene>
    <name evidence="3" type="ORF">SI8410_11015873</name>
</gene>
<protein>
    <submittedName>
        <fullName evidence="3">Uncharacterized protein</fullName>
    </submittedName>
</protein>
<evidence type="ECO:0000313" key="3">
    <source>
        <dbReference type="EMBL" id="CAA7405195.1"/>
    </source>
</evidence>
<name>A0A7I8L7F4_SPIIN</name>
<proteinExistence type="predicted"/>
<feature type="region of interest" description="Disordered" evidence="2">
    <location>
        <begin position="1"/>
        <end position="20"/>
    </location>
</feature>
<feature type="coiled-coil region" evidence="1">
    <location>
        <begin position="123"/>
        <end position="150"/>
    </location>
</feature>
<dbReference type="Proteomes" id="UP000663760">
    <property type="component" value="Chromosome 11"/>
</dbReference>
<dbReference type="PANTHER" id="PTHR36406:SF2">
    <property type="entry name" value="MEDIATOR OF RNA POLYMERASE II TRANSCRIPTION SUBUNIT 30"/>
    <property type="match status" value="1"/>
</dbReference>